<dbReference type="Gene3D" id="3.40.30.10">
    <property type="entry name" value="Glutaredoxin"/>
    <property type="match status" value="1"/>
</dbReference>
<dbReference type="CDD" id="cd03188">
    <property type="entry name" value="GST_C_Beta"/>
    <property type="match status" value="1"/>
</dbReference>
<dbReference type="CDD" id="cd03057">
    <property type="entry name" value="GST_N_Beta"/>
    <property type="match status" value="1"/>
</dbReference>
<dbReference type="Proteomes" id="UP000818323">
    <property type="component" value="Unassembled WGS sequence"/>
</dbReference>
<dbReference type="SFLD" id="SFLDG00358">
    <property type="entry name" value="Main_(cytGST)"/>
    <property type="match status" value="1"/>
</dbReference>
<dbReference type="PANTHER" id="PTHR44051:SF8">
    <property type="entry name" value="GLUTATHIONE S-TRANSFERASE GSTA"/>
    <property type="match status" value="1"/>
</dbReference>
<dbReference type="Pfam" id="PF00043">
    <property type="entry name" value="GST_C"/>
    <property type="match status" value="1"/>
</dbReference>
<dbReference type="InterPro" id="IPR036282">
    <property type="entry name" value="Glutathione-S-Trfase_C_sf"/>
</dbReference>
<dbReference type="InterPro" id="IPR036249">
    <property type="entry name" value="Thioredoxin-like_sf"/>
</dbReference>
<dbReference type="RefSeq" id="WP_161722485.1">
    <property type="nucleotide sequence ID" value="NZ_JAAAXI010000004.1"/>
</dbReference>
<sequence>MLALYYYPGNASLLPHMMLREIGVEFDLRLVDRGQNAQKSAEYLRLNPNGRIPVLVDGDLVLFEAAAIALHLTDRFPQAGLAPAHGTAERAEFYKWMVHLTNTPQAEYRAWFYPHEHVSDEAAAPAVKQAAGERLNRMFDVISEQLGEKTWLLGERFSAADLFLFMLIRWGRGMPRPPRSIPNLHALAERVLARPAVQKALDVEGLKAPIF</sequence>
<dbReference type="SFLD" id="SFLDS00019">
    <property type="entry name" value="Glutathione_Transferase_(cytos"/>
    <property type="match status" value="1"/>
</dbReference>
<evidence type="ECO:0000313" key="4">
    <source>
        <dbReference type="EMBL" id="NBJ24276.1"/>
    </source>
</evidence>
<evidence type="ECO:0000259" key="2">
    <source>
        <dbReference type="PROSITE" id="PS50404"/>
    </source>
</evidence>
<evidence type="ECO:0000256" key="1">
    <source>
        <dbReference type="RuleBase" id="RU003494"/>
    </source>
</evidence>
<feature type="domain" description="GST N-terminal" evidence="2">
    <location>
        <begin position="1"/>
        <end position="80"/>
    </location>
</feature>
<dbReference type="InterPro" id="IPR040079">
    <property type="entry name" value="Glutathione_S-Trfase"/>
</dbReference>
<dbReference type="SFLD" id="SFLDG01150">
    <property type="entry name" value="Main.1:_Beta-like"/>
    <property type="match status" value="1"/>
</dbReference>
<protein>
    <submittedName>
        <fullName evidence="4">Glutathione S-transferase</fullName>
    </submittedName>
</protein>
<dbReference type="PROSITE" id="PS50404">
    <property type="entry name" value="GST_NTER"/>
    <property type="match status" value="1"/>
</dbReference>
<dbReference type="Pfam" id="PF02798">
    <property type="entry name" value="GST_N"/>
    <property type="match status" value="1"/>
</dbReference>
<proteinExistence type="inferred from homology"/>
<keyword evidence="5" id="KW-1185">Reference proteome</keyword>
<comment type="caution">
    <text evidence="4">The sequence shown here is derived from an EMBL/GenBank/DDBJ whole genome shotgun (WGS) entry which is preliminary data.</text>
</comment>
<dbReference type="PANTHER" id="PTHR44051">
    <property type="entry name" value="GLUTATHIONE S-TRANSFERASE-RELATED"/>
    <property type="match status" value="1"/>
</dbReference>
<dbReference type="InterPro" id="IPR004045">
    <property type="entry name" value="Glutathione_S-Trfase_N"/>
</dbReference>
<evidence type="ECO:0000313" key="5">
    <source>
        <dbReference type="Proteomes" id="UP000818323"/>
    </source>
</evidence>
<dbReference type="SUPFAM" id="SSF52833">
    <property type="entry name" value="Thioredoxin-like"/>
    <property type="match status" value="1"/>
</dbReference>
<organism evidence="4 5">
    <name type="scientific">Microvirga arsenatis</name>
    <dbReference type="NCBI Taxonomy" id="2692265"/>
    <lineage>
        <taxon>Bacteria</taxon>
        <taxon>Pseudomonadati</taxon>
        <taxon>Pseudomonadota</taxon>
        <taxon>Alphaproteobacteria</taxon>
        <taxon>Hyphomicrobiales</taxon>
        <taxon>Methylobacteriaceae</taxon>
        <taxon>Microvirga</taxon>
    </lineage>
</organism>
<feature type="domain" description="GST C-terminal" evidence="3">
    <location>
        <begin position="86"/>
        <end position="210"/>
    </location>
</feature>
<dbReference type="InterPro" id="IPR010987">
    <property type="entry name" value="Glutathione-S-Trfase_C-like"/>
</dbReference>
<reference evidence="4 5" key="1">
    <citation type="submission" date="2020-01" db="EMBL/GenBank/DDBJ databases">
        <title>Microvirga sp. nov., an arsenate reduction bacterium isolated from Tibet hotspring sediments.</title>
        <authorList>
            <person name="Yuan C.-G."/>
        </authorList>
    </citation>
    <scope>NUCLEOTIDE SEQUENCE [LARGE SCALE GENOMIC DNA]</scope>
    <source>
        <strain evidence="4 5">SYSU G3D203</strain>
    </source>
</reference>
<dbReference type="InterPro" id="IPR004046">
    <property type="entry name" value="GST_C"/>
</dbReference>
<dbReference type="PROSITE" id="PS50405">
    <property type="entry name" value="GST_CTER"/>
    <property type="match status" value="1"/>
</dbReference>
<evidence type="ECO:0000259" key="3">
    <source>
        <dbReference type="PROSITE" id="PS50405"/>
    </source>
</evidence>
<name>A0ABW9YZJ9_9HYPH</name>
<dbReference type="EMBL" id="JAAAXJ010000003">
    <property type="protein sequence ID" value="NBJ24276.1"/>
    <property type="molecule type" value="Genomic_DNA"/>
</dbReference>
<comment type="similarity">
    <text evidence="1">Belongs to the GST superfamily.</text>
</comment>
<accession>A0ABW9YZJ9</accession>
<gene>
    <name evidence="4" type="ORF">GR303_07895</name>
</gene>
<dbReference type="Gene3D" id="1.20.1050.10">
    <property type="match status" value="1"/>
</dbReference>
<dbReference type="SUPFAM" id="SSF47616">
    <property type="entry name" value="GST C-terminal domain-like"/>
    <property type="match status" value="1"/>
</dbReference>